<dbReference type="Gene3D" id="3.40.50.410">
    <property type="entry name" value="von Willebrand factor, type A domain"/>
    <property type="match status" value="1"/>
</dbReference>
<evidence type="ECO:0000313" key="3">
    <source>
        <dbReference type="Proteomes" id="UP001595799"/>
    </source>
</evidence>
<evidence type="ECO:0000313" key="2">
    <source>
        <dbReference type="EMBL" id="MFC4351450.1"/>
    </source>
</evidence>
<dbReference type="RefSeq" id="WP_382421781.1">
    <property type="nucleotide sequence ID" value="NZ_JBHSCW010000003.1"/>
</dbReference>
<proteinExistence type="predicted"/>
<dbReference type="InterPro" id="IPR036465">
    <property type="entry name" value="vWFA_dom_sf"/>
</dbReference>
<dbReference type="PROSITE" id="PS50234">
    <property type="entry name" value="VWFA"/>
    <property type="match status" value="1"/>
</dbReference>
<feature type="domain" description="VWFA" evidence="1">
    <location>
        <begin position="11"/>
        <end position="204"/>
    </location>
</feature>
<accession>A0ABV8UKN1</accession>
<name>A0ABV8UKN1_9PROT</name>
<dbReference type="SUPFAM" id="SSF53300">
    <property type="entry name" value="vWA-like"/>
    <property type="match status" value="1"/>
</dbReference>
<dbReference type="InterPro" id="IPR010607">
    <property type="entry name" value="DUF1194"/>
</dbReference>
<dbReference type="EMBL" id="JBHSCW010000003">
    <property type="protein sequence ID" value="MFC4351450.1"/>
    <property type="molecule type" value="Genomic_DNA"/>
</dbReference>
<reference evidence="3" key="1">
    <citation type="journal article" date="2019" name="Int. J. Syst. Evol. Microbiol.">
        <title>The Global Catalogue of Microorganisms (GCM) 10K type strain sequencing project: providing services to taxonomists for standard genome sequencing and annotation.</title>
        <authorList>
            <consortium name="The Broad Institute Genomics Platform"/>
            <consortium name="The Broad Institute Genome Sequencing Center for Infectious Disease"/>
            <person name="Wu L."/>
            <person name="Ma J."/>
        </authorList>
    </citation>
    <scope>NUCLEOTIDE SEQUENCE [LARGE SCALE GENOMIC DNA]</scope>
    <source>
        <strain evidence="3">CECT 8472</strain>
    </source>
</reference>
<dbReference type="Pfam" id="PF06707">
    <property type="entry name" value="DUF1194"/>
    <property type="match status" value="1"/>
</dbReference>
<sequence length="225" mass="24380">MTLAAENVDLQLLLAVDSSSSVSDAEFDLQMRGFAQAFRDPDVQAAIRGAGDRGVAVAMIHWSGADSQVIAQDWSLLFGADGANSFADSLDQTPRYVERGSTALGSMLDYAGAMLRASPYTGQRQVIDISGDGRANQGKPLAPEREALLTQDVTINGLAILNEDDTLDRYYREQVINGTGAFLITATDYEDFARAIRRKLLRELEGAPLSHRQQRGQGIQLSQGN</sequence>
<organism evidence="2 3">
    <name type="scientific">Fodinicurvata halophila</name>
    <dbReference type="NCBI Taxonomy" id="1419723"/>
    <lineage>
        <taxon>Bacteria</taxon>
        <taxon>Pseudomonadati</taxon>
        <taxon>Pseudomonadota</taxon>
        <taxon>Alphaproteobacteria</taxon>
        <taxon>Rhodospirillales</taxon>
        <taxon>Rhodovibrionaceae</taxon>
        <taxon>Fodinicurvata</taxon>
    </lineage>
</organism>
<dbReference type="Proteomes" id="UP001595799">
    <property type="component" value="Unassembled WGS sequence"/>
</dbReference>
<gene>
    <name evidence="2" type="ORF">ACFOW6_07840</name>
</gene>
<dbReference type="InterPro" id="IPR002035">
    <property type="entry name" value="VWF_A"/>
</dbReference>
<evidence type="ECO:0000259" key="1">
    <source>
        <dbReference type="PROSITE" id="PS50234"/>
    </source>
</evidence>
<keyword evidence="3" id="KW-1185">Reference proteome</keyword>
<comment type="caution">
    <text evidence="2">The sequence shown here is derived from an EMBL/GenBank/DDBJ whole genome shotgun (WGS) entry which is preliminary data.</text>
</comment>
<protein>
    <submittedName>
        <fullName evidence="2">DUF1194 domain-containing protein</fullName>
    </submittedName>
</protein>